<dbReference type="InterPro" id="IPR036412">
    <property type="entry name" value="HAD-like_sf"/>
</dbReference>
<gene>
    <name evidence="2" type="ORF">DT076_11020</name>
</gene>
<reference evidence="2 3" key="1">
    <citation type="submission" date="2018-07" db="EMBL/GenBank/DDBJ databases">
        <title>Desertimonas flava gen. nov. sp. nov.</title>
        <authorList>
            <person name="Liu S."/>
        </authorList>
    </citation>
    <scope>NUCLEOTIDE SEQUENCE [LARGE SCALE GENOMIC DNA]</scope>
    <source>
        <strain evidence="2 3">16Sb5-5</strain>
    </source>
</reference>
<dbReference type="GO" id="GO:0005829">
    <property type="term" value="C:cytosol"/>
    <property type="evidence" value="ECO:0007669"/>
    <property type="project" value="TreeGrafter"/>
</dbReference>
<dbReference type="InterPro" id="IPR023214">
    <property type="entry name" value="HAD_sf"/>
</dbReference>
<evidence type="ECO:0000256" key="1">
    <source>
        <dbReference type="SAM" id="MobiDB-lite"/>
    </source>
</evidence>
<protein>
    <submittedName>
        <fullName evidence="2">HAD family phosphatase</fullName>
    </submittedName>
</protein>
<comment type="caution">
    <text evidence="2">The sequence shown here is derived from an EMBL/GenBank/DDBJ whole genome shotgun (WGS) entry which is preliminary data.</text>
</comment>
<dbReference type="Proteomes" id="UP000252770">
    <property type="component" value="Unassembled WGS sequence"/>
</dbReference>
<accession>A0A367YWT9</accession>
<dbReference type="PANTHER" id="PTHR10000">
    <property type="entry name" value="PHOSPHOSERINE PHOSPHATASE"/>
    <property type="match status" value="1"/>
</dbReference>
<evidence type="ECO:0000313" key="2">
    <source>
        <dbReference type="EMBL" id="RCK69411.1"/>
    </source>
</evidence>
<dbReference type="GO" id="GO:0000287">
    <property type="term" value="F:magnesium ion binding"/>
    <property type="evidence" value="ECO:0007669"/>
    <property type="project" value="TreeGrafter"/>
</dbReference>
<evidence type="ECO:0000313" key="3">
    <source>
        <dbReference type="Proteomes" id="UP000252770"/>
    </source>
</evidence>
<dbReference type="PANTHER" id="PTHR10000:SF8">
    <property type="entry name" value="HAD SUPERFAMILY HYDROLASE-LIKE, TYPE 3"/>
    <property type="match status" value="1"/>
</dbReference>
<dbReference type="Gene3D" id="3.30.1240.10">
    <property type="match status" value="1"/>
</dbReference>
<feature type="region of interest" description="Disordered" evidence="1">
    <location>
        <begin position="1"/>
        <end position="43"/>
    </location>
</feature>
<keyword evidence="3" id="KW-1185">Reference proteome</keyword>
<dbReference type="Pfam" id="PF08282">
    <property type="entry name" value="Hydrolase_3"/>
    <property type="match status" value="1"/>
</dbReference>
<sequence length="304" mass="31779">MTSRLEPATGREGELDPEGATDRQPDTSASPRTPAPEPEGWRPRLVVSDLDGTFLSPDGTVSDLNRQAVADALAAGIEVVFATGRPIRWLQVVADLGLPNSVVVASNGAMLYDVARDEVLSSSPIEPEVLAAVVRDIAEAVPGSRFATEQGATFNVGEGYHLRGDGAGDVRRLPAAELVAVPGAVKLLVQQPDLDPDELSARVRPVVGERLTVTHSAADGTGLLELSAPGVTKASALAHWCAGRGITPDEVAAFGDMPNDRAMLSWAGRPHVMAEAHPSLSDLRATVIGSNADSAVGRTLRGWL</sequence>
<dbReference type="EMBL" id="QOUI01000006">
    <property type="protein sequence ID" value="RCK69411.1"/>
    <property type="molecule type" value="Genomic_DNA"/>
</dbReference>
<name>A0A367YWT9_9ACTN</name>
<dbReference type="RefSeq" id="WP_114126729.1">
    <property type="nucleotide sequence ID" value="NZ_QOUI01000006.1"/>
</dbReference>
<dbReference type="Gene3D" id="3.40.50.1000">
    <property type="entry name" value="HAD superfamily/HAD-like"/>
    <property type="match status" value="1"/>
</dbReference>
<dbReference type="GO" id="GO:0016791">
    <property type="term" value="F:phosphatase activity"/>
    <property type="evidence" value="ECO:0007669"/>
    <property type="project" value="TreeGrafter"/>
</dbReference>
<dbReference type="SUPFAM" id="SSF56784">
    <property type="entry name" value="HAD-like"/>
    <property type="match status" value="1"/>
</dbReference>
<organism evidence="2 3">
    <name type="scientific">Desertihabitans brevis</name>
    <dbReference type="NCBI Taxonomy" id="2268447"/>
    <lineage>
        <taxon>Bacteria</taxon>
        <taxon>Bacillati</taxon>
        <taxon>Actinomycetota</taxon>
        <taxon>Actinomycetes</taxon>
        <taxon>Propionibacteriales</taxon>
        <taxon>Propionibacteriaceae</taxon>
        <taxon>Desertihabitans</taxon>
    </lineage>
</organism>
<proteinExistence type="predicted"/>
<dbReference type="AlphaFoldDB" id="A0A367YWT9"/>
<feature type="compositionally biased region" description="Basic and acidic residues" evidence="1">
    <location>
        <begin position="9"/>
        <end position="25"/>
    </location>
</feature>